<feature type="chain" id="PRO_5025666751" evidence="2">
    <location>
        <begin position="24"/>
        <end position="329"/>
    </location>
</feature>
<evidence type="ECO:0000256" key="1">
    <source>
        <dbReference type="PROSITE-ProRule" id="PRU00276"/>
    </source>
</evidence>
<comment type="caution">
    <text evidence="1">Lacks conserved residue(s) required for the propagation of feature annotation.</text>
</comment>
<dbReference type="Pfam" id="PF01421">
    <property type="entry name" value="Reprolysin"/>
    <property type="match status" value="1"/>
</dbReference>
<proteinExistence type="predicted"/>
<dbReference type="GO" id="GO:0006508">
    <property type="term" value="P:proteolysis"/>
    <property type="evidence" value="ECO:0007669"/>
    <property type="project" value="UniProtKB-KW"/>
</dbReference>
<sequence length="329" mass="38128">MHSSYSTVGRLLIIATVATFGNGQTNYKRNLMQIGVHITYNHELQEIFQNETRDPNYYFTVLLNAVETRLATIPDVTIELTLVGTNVINRSDAIENDTMDKKDIFKNFKKYYTLNRFRLGCPDATFYVTMNYFMEQAQDEGSWLYTAKVGGLCGEDSMGMFYDDGKSFFGVHALSRELAFLMGATRDNHTYEGCRRKDGYLTSLLDDTTMFRLSHCAESAVYKYFLQNQNYNCWNDTPKLIMKNNWTLPSQYLEEYLIDGRLDLCKAQLFYFDLETCPKYTAHTRSLSCRVFCCDEDTVRSGYVVEADGRECGWRREKMCIHGECVAFY</sequence>
<feature type="domain" description="Peptidase M12B" evidence="3">
    <location>
        <begin position="32"/>
        <end position="238"/>
    </location>
</feature>
<evidence type="ECO:0000259" key="3">
    <source>
        <dbReference type="PROSITE" id="PS50215"/>
    </source>
</evidence>
<keyword evidence="4" id="KW-0482">Metalloprotease</keyword>
<dbReference type="AlphaFoldDB" id="A0A6B0V7M8"/>
<evidence type="ECO:0000256" key="2">
    <source>
        <dbReference type="SAM" id="SignalP"/>
    </source>
</evidence>
<dbReference type="EMBL" id="GIFC01016257">
    <property type="protein sequence ID" value="MXU98340.1"/>
    <property type="molecule type" value="Transcribed_RNA"/>
</dbReference>
<reference evidence="4" key="1">
    <citation type="submission" date="2019-12" db="EMBL/GenBank/DDBJ databases">
        <title>An insight into the sialome of adult female Ixodes ricinus ticks feeding for 6 days.</title>
        <authorList>
            <person name="Perner J."/>
            <person name="Ribeiro J.M.C."/>
        </authorList>
    </citation>
    <scope>NUCLEOTIDE SEQUENCE</scope>
    <source>
        <strain evidence="4">Semi-engorged</strain>
        <tissue evidence="4">Salivary glands</tissue>
    </source>
</reference>
<feature type="disulfide bond" evidence="1">
    <location>
        <begin position="153"/>
        <end position="233"/>
    </location>
</feature>
<dbReference type="Gene3D" id="3.40.390.10">
    <property type="entry name" value="Collagenase (Catalytic Domain)"/>
    <property type="match status" value="1"/>
</dbReference>
<keyword evidence="1" id="KW-1015">Disulfide bond</keyword>
<feature type="signal peptide" evidence="2">
    <location>
        <begin position="1"/>
        <end position="23"/>
    </location>
</feature>
<keyword evidence="4" id="KW-0645">Protease</keyword>
<dbReference type="InterPro" id="IPR001590">
    <property type="entry name" value="Peptidase_M12B"/>
</dbReference>
<dbReference type="PROSITE" id="PS50215">
    <property type="entry name" value="ADAM_MEPRO"/>
    <property type="match status" value="1"/>
</dbReference>
<keyword evidence="4" id="KW-0378">Hydrolase</keyword>
<name>A0A6B0V7M8_IXORI</name>
<accession>A0A6B0V7M8</accession>
<evidence type="ECO:0000313" key="4">
    <source>
        <dbReference type="EMBL" id="MXU98340.1"/>
    </source>
</evidence>
<feature type="active site" evidence="1">
    <location>
        <position position="177"/>
    </location>
</feature>
<keyword evidence="2" id="KW-0732">Signal</keyword>
<dbReference type="SUPFAM" id="SSF55486">
    <property type="entry name" value="Metalloproteases ('zincins'), catalytic domain"/>
    <property type="match status" value="1"/>
</dbReference>
<protein>
    <submittedName>
        <fullName evidence="4">Putative secreted metalloprotease</fullName>
    </submittedName>
</protein>
<dbReference type="GO" id="GO:0004222">
    <property type="term" value="F:metalloendopeptidase activity"/>
    <property type="evidence" value="ECO:0007669"/>
    <property type="project" value="InterPro"/>
</dbReference>
<organism evidence="4">
    <name type="scientific">Ixodes ricinus</name>
    <name type="common">Common tick</name>
    <name type="synonym">Acarus ricinus</name>
    <dbReference type="NCBI Taxonomy" id="34613"/>
    <lineage>
        <taxon>Eukaryota</taxon>
        <taxon>Metazoa</taxon>
        <taxon>Ecdysozoa</taxon>
        <taxon>Arthropoda</taxon>
        <taxon>Chelicerata</taxon>
        <taxon>Arachnida</taxon>
        <taxon>Acari</taxon>
        <taxon>Parasitiformes</taxon>
        <taxon>Ixodida</taxon>
        <taxon>Ixodoidea</taxon>
        <taxon>Ixodidae</taxon>
        <taxon>Ixodinae</taxon>
        <taxon>Ixodes</taxon>
    </lineage>
</organism>
<dbReference type="InterPro" id="IPR024079">
    <property type="entry name" value="MetalloPept_cat_dom_sf"/>
</dbReference>